<evidence type="ECO:0000313" key="3">
    <source>
        <dbReference type="Proteomes" id="UP000033035"/>
    </source>
</evidence>
<name>A0A0F5JPP5_9BACT</name>
<dbReference type="PATRIC" id="fig|1203610.3.peg.965"/>
<accession>A0A0F5JPP5</accession>
<dbReference type="RefSeq" id="WP_052349796.1">
    <property type="nucleotide sequence ID" value="NZ_AUAE01000011.1"/>
</dbReference>
<proteinExistence type="predicted"/>
<dbReference type="EMBL" id="AQHW01000005">
    <property type="protein sequence ID" value="KKB59392.1"/>
    <property type="molecule type" value="Genomic_DNA"/>
</dbReference>
<feature type="compositionally biased region" description="Basic and acidic residues" evidence="1">
    <location>
        <begin position="7"/>
        <end position="27"/>
    </location>
</feature>
<dbReference type="AlphaFoldDB" id="A0A0F5JPP5"/>
<feature type="region of interest" description="Disordered" evidence="1">
    <location>
        <begin position="1"/>
        <end position="32"/>
    </location>
</feature>
<keyword evidence="3" id="KW-1185">Reference proteome</keyword>
<dbReference type="HOGENOM" id="CLU_674130_0_0_10"/>
<reference evidence="2 3" key="1">
    <citation type="submission" date="2013-04" db="EMBL/GenBank/DDBJ databases">
        <title>The Genome Sequence of Parabacteroides gordonii DSM 23371.</title>
        <authorList>
            <consortium name="The Broad Institute Genomics Platform"/>
            <person name="Earl A."/>
            <person name="Ward D."/>
            <person name="Feldgarden M."/>
            <person name="Gevers D."/>
            <person name="Martens E."/>
            <person name="Sakamoto M."/>
            <person name="Benno Y."/>
            <person name="Suzuki N."/>
            <person name="Matsunaga N."/>
            <person name="Koshihara K."/>
            <person name="Seki M."/>
            <person name="Komiya H."/>
            <person name="Walker B."/>
            <person name="Young S."/>
            <person name="Zeng Q."/>
            <person name="Gargeya S."/>
            <person name="Fitzgerald M."/>
            <person name="Haas B."/>
            <person name="Abouelleil A."/>
            <person name="Allen A.W."/>
            <person name="Alvarado L."/>
            <person name="Arachchi H.M."/>
            <person name="Berlin A.M."/>
            <person name="Chapman S.B."/>
            <person name="Gainer-Dewar J."/>
            <person name="Goldberg J."/>
            <person name="Griggs A."/>
            <person name="Gujja S."/>
            <person name="Hansen M."/>
            <person name="Howarth C."/>
            <person name="Imamovic A."/>
            <person name="Ireland A."/>
            <person name="Larimer J."/>
            <person name="McCowan C."/>
            <person name="Murphy C."/>
            <person name="Pearson M."/>
            <person name="Poon T.W."/>
            <person name="Priest M."/>
            <person name="Roberts A."/>
            <person name="Saif S."/>
            <person name="Shea T."/>
            <person name="Sisk P."/>
            <person name="Sykes S."/>
            <person name="Wortman J."/>
            <person name="Nusbaum C."/>
            <person name="Birren B."/>
        </authorList>
    </citation>
    <scope>NUCLEOTIDE SEQUENCE [LARGE SCALE GENOMIC DNA]</scope>
    <source>
        <strain evidence="2 3">MS-1</strain>
    </source>
</reference>
<comment type="caution">
    <text evidence="2">The sequence shown here is derived from an EMBL/GenBank/DDBJ whole genome shotgun (WGS) entry which is preliminary data.</text>
</comment>
<dbReference type="STRING" id="1203610.HMPREF1536_00940"/>
<dbReference type="Proteomes" id="UP000033035">
    <property type="component" value="Unassembled WGS sequence"/>
</dbReference>
<organism evidence="2 3">
    <name type="scientific">Parabacteroides gordonii MS-1 = DSM 23371</name>
    <dbReference type="NCBI Taxonomy" id="1203610"/>
    <lineage>
        <taxon>Bacteria</taxon>
        <taxon>Pseudomonadati</taxon>
        <taxon>Bacteroidota</taxon>
        <taxon>Bacteroidia</taxon>
        <taxon>Bacteroidales</taxon>
        <taxon>Tannerellaceae</taxon>
        <taxon>Parabacteroides</taxon>
    </lineage>
</organism>
<protein>
    <submittedName>
        <fullName evidence="2">Uncharacterized protein</fullName>
    </submittedName>
</protein>
<evidence type="ECO:0000313" key="2">
    <source>
        <dbReference type="EMBL" id="KKB59392.1"/>
    </source>
</evidence>
<sequence>MTKQRRPHEGRTGRNDSSRRSSDRKEQLSAQSELNRLKKKITSLKEEISLMPEKEERIRDFFERNAKPVFEKETALKYKFLVYLDESYESDEMSVGEKDIFLDLFAEESQGVEDFVTTAEQRKHLLELKYKYDELALGMSREELDQEAVEDTMSLFVNRYGIKPNKAMKTAQTEDELLSAISDYIEAQAQKAIAVAAGEKPKRASRKAKGAESAKISRRMLVEQLEMVQTIEAMQKVYSNLMDELYKGKEEEDTFIAQKAERMKELAVAGAQKDLAEILILQIEWIEEAAQEAPEEEKELAAYNGKLRFLLTYLNEELEIIKEAPLSGVEGPYTQLRNFAWKDLPIQMNMLFTRHKKDMKGIEEYVSAVSSVSGLKSFLQQYKQSRGDSFLGADDWDWE</sequence>
<gene>
    <name evidence="2" type="ORF">HMPREF1536_00940</name>
</gene>
<evidence type="ECO:0000256" key="1">
    <source>
        <dbReference type="SAM" id="MobiDB-lite"/>
    </source>
</evidence>